<accession>A0ABS7PHZ8</accession>
<feature type="transmembrane region" description="Helical" evidence="1">
    <location>
        <begin position="100"/>
        <end position="118"/>
    </location>
</feature>
<feature type="transmembrane region" description="Helical" evidence="1">
    <location>
        <begin position="77"/>
        <end position="94"/>
    </location>
</feature>
<evidence type="ECO:0000313" key="3">
    <source>
        <dbReference type="EMBL" id="MBY8820932.1"/>
    </source>
</evidence>
<keyword evidence="4" id="KW-1185">Reference proteome</keyword>
<dbReference type="EMBL" id="JAINVV010000001">
    <property type="protein sequence ID" value="MBY8820932.1"/>
    <property type="molecule type" value="Genomic_DNA"/>
</dbReference>
<name>A0ABS7PHZ8_9SPHN</name>
<protein>
    <submittedName>
        <fullName evidence="3">Threonine/homoserine exporter RhtA</fullName>
    </submittedName>
</protein>
<feature type="transmembrane region" description="Helical" evidence="1">
    <location>
        <begin position="125"/>
        <end position="145"/>
    </location>
</feature>
<keyword evidence="1" id="KW-1133">Transmembrane helix</keyword>
<feature type="transmembrane region" description="Helical" evidence="1">
    <location>
        <begin position="266"/>
        <end position="286"/>
    </location>
</feature>
<evidence type="ECO:0000256" key="1">
    <source>
        <dbReference type="SAM" id="Phobius"/>
    </source>
</evidence>
<feature type="transmembrane region" description="Helical" evidence="1">
    <location>
        <begin position="151"/>
        <end position="169"/>
    </location>
</feature>
<evidence type="ECO:0000259" key="2">
    <source>
        <dbReference type="Pfam" id="PF00892"/>
    </source>
</evidence>
<dbReference type="Proteomes" id="UP000706039">
    <property type="component" value="Unassembled WGS sequence"/>
</dbReference>
<proteinExistence type="predicted"/>
<dbReference type="InterPro" id="IPR037185">
    <property type="entry name" value="EmrE-like"/>
</dbReference>
<reference evidence="3 4" key="1">
    <citation type="submission" date="2021-08" db="EMBL/GenBank/DDBJ databases">
        <authorList>
            <person name="Tuo L."/>
        </authorList>
    </citation>
    <scope>NUCLEOTIDE SEQUENCE [LARGE SCALE GENOMIC DNA]</scope>
    <source>
        <strain evidence="3 4">JCM 31229</strain>
    </source>
</reference>
<sequence>MAGSMTGAGGRGLAYPILLLVIAMASIQTGASIAKHMFPLVGAPGASALRLGLGAVILIVAMRPWRSMPRIGERRALLLYGTALGCMNLLFYMSLRTVPIGVAVALEFVGPLAVALFGSRRPIDFLWVALAAAGLLLLLPIGTGISDVDPVGAAFALAAGAFWAGYILFGKKAGGDLGAGSVAWGTIIAAVIVVPVGVADAGSALLNPAVLPMALGVAVLSTALPYTLEMMALTRMPTGLFGTLMSIEPAIGAMSGLILLGERLALPQWLAIGAIVAASVGASLTARGTEHPVPPAD</sequence>
<dbReference type="NCBIfam" id="NF007823">
    <property type="entry name" value="PRK10532.1"/>
    <property type="match status" value="1"/>
</dbReference>
<dbReference type="Pfam" id="PF00892">
    <property type="entry name" value="EamA"/>
    <property type="match status" value="1"/>
</dbReference>
<feature type="transmembrane region" description="Helical" evidence="1">
    <location>
        <begin position="240"/>
        <end position="260"/>
    </location>
</feature>
<feature type="domain" description="EamA" evidence="2">
    <location>
        <begin position="152"/>
        <end position="281"/>
    </location>
</feature>
<dbReference type="InterPro" id="IPR000620">
    <property type="entry name" value="EamA_dom"/>
</dbReference>
<dbReference type="SUPFAM" id="SSF103481">
    <property type="entry name" value="Multidrug resistance efflux transporter EmrE"/>
    <property type="match status" value="2"/>
</dbReference>
<keyword evidence="1" id="KW-0472">Membrane</keyword>
<organism evidence="3 4">
    <name type="scientific">Sphingomonas colocasiae</name>
    <dbReference type="NCBI Taxonomy" id="1848973"/>
    <lineage>
        <taxon>Bacteria</taxon>
        <taxon>Pseudomonadati</taxon>
        <taxon>Pseudomonadota</taxon>
        <taxon>Alphaproteobacteria</taxon>
        <taxon>Sphingomonadales</taxon>
        <taxon>Sphingomonadaceae</taxon>
        <taxon>Sphingomonas</taxon>
    </lineage>
</organism>
<comment type="caution">
    <text evidence="3">The sequence shown here is derived from an EMBL/GenBank/DDBJ whole genome shotgun (WGS) entry which is preliminary data.</text>
</comment>
<dbReference type="RefSeq" id="WP_222988028.1">
    <property type="nucleotide sequence ID" value="NZ_JAINVV010000001.1"/>
</dbReference>
<keyword evidence="1" id="KW-0812">Transmembrane</keyword>
<feature type="transmembrane region" description="Helical" evidence="1">
    <location>
        <begin position="12"/>
        <end position="34"/>
    </location>
</feature>
<feature type="transmembrane region" description="Helical" evidence="1">
    <location>
        <begin position="46"/>
        <end position="65"/>
    </location>
</feature>
<feature type="transmembrane region" description="Helical" evidence="1">
    <location>
        <begin position="181"/>
        <end position="199"/>
    </location>
</feature>
<feature type="transmembrane region" description="Helical" evidence="1">
    <location>
        <begin position="205"/>
        <end position="228"/>
    </location>
</feature>
<evidence type="ECO:0000313" key="4">
    <source>
        <dbReference type="Proteomes" id="UP000706039"/>
    </source>
</evidence>
<gene>
    <name evidence="3" type="primary">rhtA</name>
    <name evidence="3" type="ORF">K7G82_01435</name>
</gene>